<sequence length="70" mass="7447">MSTFVQEAPVVRPTVLDRVLLAASRMLAAHVAVRTARRAGRSACEAERARSAYARRRGTAQATGAVGILP</sequence>
<dbReference type="RefSeq" id="WP_194424694.1">
    <property type="nucleotide sequence ID" value="NZ_BAAAPT010000002.1"/>
</dbReference>
<reference evidence="1 2" key="1">
    <citation type="submission" date="2023-10" db="EMBL/GenBank/DDBJ databases">
        <title>Microbacterium xanthum sp. nov., isolated from seaweed.</title>
        <authorList>
            <person name="Lee S.D."/>
        </authorList>
    </citation>
    <scope>NUCLEOTIDE SEQUENCE [LARGE SCALE GENOMIC DNA]</scope>
    <source>
        <strain evidence="1 2">KCTC 19124</strain>
    </source>
</reference>
<evidence type="ECO:0000313" key="1">
    <source>
        <dbReference type="EMBL" id="MDZ8162221.1"/>
    </source>
</evidence>
<dbReference type="EMBL" id="JAWJYN010000002">
    <property type="protein sequence ID" value="MDZ8162221.1"/>
    <property type="molecule type" value="Genomic_DNA"/>
</dbReference>
<keyword evidence="2" id="KW-1185">Reference proteome</keyword>
<gene>
    <name evidence="1" type="ORF">R2Q92_10265</name>
</gene>
<protein>
    <submittedName>
        <fullName evidence="1">Uncharacterized protein</fullName>
    </submittedName>
</protein>
<accession>A0ABU5N882</accession>
<dbReference type="Proteomes" id="UP001291912">
    <property type="component" value="Unassembled WGS sequence"/>
</dbReference>
<comment type="caution">
    <text evidence="1">The sequence shown here is derived from an EMBL/GenBank/DDBJ whole genome shotgun (WGS) entry which is preliminary data.</text>
</comment>
<evidence type="ECO:0000313" key="2">
    <source>
        <dbReference type="Proteomes" id="UP001291912"/>
    </source>
</evidence>
<organism evidence="1 2">
    <name type="scientific">Microbacterium aquimaris</name>
    <dbReference type="NCBI Taxonomy" id="459816"/>
    <lineage>
        <taxon>Bacteria</taxon>
        <taxon>Bacillati</taxon>
        <taxon>Actinomycetota</taxon>
        <taxon>Actinomycetes</taxon>
        <taxon>Micrococcales</taxon>
        <taxon>Microbacteriaceae</taxon>
        <taxon>Microbacterium</taxon>
    </lineage>
</organism>
<name>A0ABU5N882_9MICO</name>
<proteinExistence type="predicted"/>